<dbReference type="InterPro" id="IPR000719">
    <property type="entry name" value="Prot_kinase_dom"/>
</dbReference>
<organism evidence="7 8">
    <name type="scientific">Paenibacillus mucilaginosus K02</name>
    <dbReference type="NCBI Taxonomy" id="997761"/>
    <lineage>
        <taxon>Bacteria</taxon>
        <taxon>Bacillati</taxon>
        <taxon>Bacillota</taxon>
        <taxon>Bacilli</taxon>
        <taxon>Bacillales</taxon>
        <taxon>Paenibacillaceae</taxon>
        <taxon>Paenibacillus</taxon>
    </lineage>
</organism>
<feature type="binding site" evidence="5">
    <location>
        <position position="48"/>
    </location>
    <ligand>
        <name>ATP</name>
        <dbReference type="ChEBI" id="CHEBI:30616"/>
    </ligand>
</feature>
<name>I0BC96_9BACL</name>
<dbReference type="GO" id="GO:0004674">
    <property type="term" value="F:protein serine/threonine kinase activity"/>
    <property type="evidence" value="ECO:0007669"/>
    <property type="project" value="TreeGrafter"/>
</dbReference>
<dbReference type="KEGG" id="pmw:B2K_04540"/>
<dbReference type="InterPro" id="IPR008271">
    <property type="entry name" value="Ser/Thr_kinase_AS"/>
</dbReference>
<dbReference type="PANTHER" id="PTHR43289:SF34">
    <property type="entry name" value="SERINE_THREONINE-PROTEIN KINASE YBDM-RELATED"/>
    <property type="match status" value="1"/>
</dbReference>
<dbReference type="HOGENOM" id="CLU_038253_0_0_9"/>
<dbReference type="AlphaFoldDB" id="I0BC96"/>
<dbReference type="SUPFAM" id="SSF56112">
    <property type="entry name" value="Protein kinase-like (PK-like)"/>
    <property type="match status" value="1"/>
</dbReference>
<dbReference type="PROSITE" id="PS00107">
    <property type="entry name" value="PROTEIN_KINASE_ATP"/>
    <property type="match status" value="1"/>
</dbReference>
<dbReference type="GO" id="GO:0005524">
    <property type="term" value="F:ATP binding"/>
    <property type="evidence" value="ECO:0007669"/>
    <property type="project" value="UniProtKB-UniRule"/>
</dbReference>
<dbReference type="PANTHER" id="PTHR43289">
    <property type="entry name" value="MITOGEN-ACTIVATED PROTEIN KINASE KINASE KINASE 20-RELATED"/>
    <property type="match status" value="1"/>
</dbReference>
<keyword evidence="2 5" id="KW-0547">Nucleotide-binding</keyword>
<dbReference type="CDD" id="cd14014">
    <property type="entry name" value="STKc_PknB_like"/>
    <property type="match status" value="1"/>
</dbReference>
<dbReference type="RefSeq" id="WP_016362311.1">
    <property type="nucleotide sequence ID" value="NC_017672.3"/>
</dbReference>
<evidence type="ECO:0000256" key="3">
    <source>
        <dbReference type="ARBA" id="ARBA00022777"/>
    </source>
</evidence>
<dbReference type="PROSITE" id="PS00108">
    <property type="entry name" value="PROTEIN_KINASE_ST"/>
    <property type="match status" value="1"/>
</dbReference>
<dbReference type="EMBL" id="CP003422">
    <property type="protein sequence ID" value="AFH59993.2"/>
    <property type="molecule type" value="Genomic_DNA"/>
</dbReference>
<gene>
    <name evidence="7" type="ORF">B2K_04540</name>
</gene>
<reference evidence="7 8" key="1">
    <citation type="submission" date="2013-06" db="EMBL/GenBank/DDBJ databases">
        <title>Complete genome sequence of Paenibacillus mucilaginosus K02.</title>
        <authorList>
            <person name="Xiao B."/>
            <person name="Sun L."/>
            <person name="Xiao L."/>
            <person name="Lian B."/>
        </authorList>
    </citation>
    <scope>NUCLEOTIDE SEQUENCE [LARGE SCALE GENOMIC DNA]</scope>
    <source>
        <strain evidence="7 8">K02</strain>
    </source>
</reference>
<keyword evidence="3" id="KW-0418">Kinase</keyword>
<keyword evidence="1" id="KW-0808">Transferase</keyword>
<proteinExistence type="predicted"/>
<evidence type="ECO:0000256" key="2">
    <source>
        <dbReference type="ARBA" id="ARBA00022741"/>
    </source>
</evidence>
<dbReference type="Pfam" id="PF00069">
    <property type="entry name" value="Pkinase"/>
    <property type="match status" value="1"/>
</dbReference>
<dbReference type="SMART" id="SM00220">
    <property type="entry name" value="S_TKc"/>
    <property type="match status" value="1"/>
</dbReference>
<protein>
    <recommendedName>
        <fullName evidence="6">Protein kinase domain-containing protein</fullName>
    </recommendedName>
</protein>
<evidence type="ECO:0000256" key="4">
    <source>
        <dbReference type="ARBA" id="ARBA00022840"/>
    </source>
</evidence>
<dbReference type="InterPro" id="IPR017441">
    <property type="entry name" value="Protein_kinase_ATP_BS"/>
</dbReference>
<evidence type="ECO:0000313" key="7">
    <source>
        <dbReference type="EMBL" id="AFH59993.2"/>
    </source>
</evidence>
<evidence type="ECO:0000256" key="5">
    <source>
        <dbReference type="PROSITE-ProRule" id="PRU10141"/>
    </source>
</evidence>
<dbReference type="Gene3D" id="3.30.200.20">
    <property type="entry name" value="Phosphorylase Kinase, domain 1"/>
    <property type="match status" value="1"/>
</dbReference>
<accession>I0BC96</accession>
<keyword evidence="4 5" id="KW-0067">ATP-binding</keyword>
<dbReference type="Proteomes" id="UP000007392">
    <property type="component" value="Chromosome"/>
</dbReference>
<feature type="domain" description="Protein kinase" evidence="6">
    <location>
        <begin position="18"/>
        <end position="275"/>
    </location>
</feature>
<sequence>MNGNGRGLAPGEVLDDRYRVVRRLGSGGMSSVLLAEDLKLKGKYWAIKESWTGRAEEAGEASEEERARRRAVMAEAETMSRLSHPNLPDIVDVKGPDRQGYLYLVMDYIEGETLQQRFERQGRRAGEEEVADWALQLCTLLDYLHSLQPAPLIHRDLKPANLMLDGSGRLRLIDFGTARSFKPEQPADTVCLGTVGFAAPEQLEGRQSDARTDLYGLGALMYYLLCGGRYYRPGAGAEAALPAGLAPLVLRLLRARPAERFASAREAAAALQSRLAELRPAPPAPAAAPQGAGAWGPPLVVAVGALYPGAGATFAALALARLLHDHGVPHALIEPPTPRTELLQLLFAEKHAPAAYRCYNAPGEAGFRPHERAWTDGSTLWLPAEAPAPAGGAQDPAGGAPDAAAWLKLFHAVRRPVILADIGSQWEHPAVRELLETATDVVLTADPLVHKLELPAARRCLRQLEAWAAPGRRVHGFANRCLEGSGEWLRVLPYRPACRLPAVDFAAVADAAWRGRLPHDVPAVRAALRRAMAPWLRSWLPEGFDSPAARDARQAQARFGGGWLQRLFF</sequence>
<dbReference type="Gene3D" id="1.10.510.10">
    <property type="entry name" value="Transferase(Phosphotransferase) domain 1"/>
    <property type="match status" value="1"/>
</dbReference>
<evidence type="ECO:0000313" key="8">
    <source>
        <dbReference type="Proteomes" id="UP000007392"/>
    </source>
</evidence>
<evidence type="ECO:0000259" key="6">
    <source>
        <dbReference type="PROSITE" id="PS50011"/>
    </source>
</evidence>
<evidence type="ECO:0000256" key="1">
    <source>
        <dbReference type="ARBA" id="ARBA00022679"/>
    </source>
</evidence>
<dbReference type="PROSITE" id="PS50011">
    <property type="entry name" value="PROTEIN_KINASE_DOM"/>
    <property type="match status" value="1"/>
</dbReference>
<dbReference type="InterPro" id="IPR011009">
    <property type="entry name" value="Kinase-like_dom_sf"/>
</dbReference>